<dbReference type="Gene3D" id="1.10.10.1150">
    <property type="entry name" value="Coenzyme PQQ synthesis protein D (PqqD)"/>
    <property type="match status" value="1"/>
</dbReference>
<dbReference type="InterPro" id="IPR041881">
    <property type="entry name" value="PqqD_sf"/>
</dbReference>
<organism evidence="1 2">
    <name type="scientific">Sphingomonas rhizophila</name>
    <dbReference type="NCBI Taxonomy" id="2071607"/>
    <lineage>
        <taxon>Bacteria</taxon>
        <taxon>Pseudomonadati</taxon>
        <taxon>Pseudomonadota</taxon>
        <taxon>Alphaproteobacteria</taxon>
        <taxon>Sphingomonadales</taxon>
        <taxon>Sphingomonadaceae</taxon>
        <taxon>Sphingomonas</taxon>
    </lineage>
</organism>
<name>A0A7G9SCY8_9SPHN</name>
<evidence type="ECO:0000313" key="1">
    <source>
        <dbReference type="EMBL" id="QNN65713.1"/>
    </source>
</evidence>
<sequence>MEGTIYQRRGDILEADIGDELVALNVDDGMCFGFNSVATDVWKMLEQPQSASQLRARLAEQYEVDPERCAAELKSLLDQFVDMGLVALTRQAAPAGNRVES</sequence>
<dbReference type="AlphaFoldDB" id="A0A7G9SCY8"/>
<gene>
    <name evidence="1" type="ORF">H9L12_03905</name>
</gene>
<reference evidence="1 2" key="1">
    <citation type="submission" date="2020-08" db="EMBL/GenBank/DDBJ databases">
        <title>Genome sequence of Sphingomonas rhizophila KACC 19189T.</title>
        <authorList>
            <person name="Hyun D.-W."/>
            <person name="Bae J.-W."/>
        </authorList>
    </citation>
    <scope>NUCLEOTIDE SEQUENCE [LARGE SCALE GENOMIC DNA]</scope>
    <source>
        <strain evidence="1 2">KACC 19189</strain>
    </source>
</reference>
<proteinExistence type="predicted"/>
<dbReference type="RefSeq" id="WP_187542698.1">
    <property type="nucleotide sequence ID" value="NZ_CP060717.1"/>
</dbReference>
<evidence type="ECO:0000313" key="2">
    <source>
        <dbReference type="Proteomes" id="UP000515955"/>
    </source>
</evidence>
<dbReference type="Pfam" id="PF05402">
    <property type="entry name" value="PqqD"/>
    <property type="match status" value="1"/>
</dbReference>
<accession>A0A7G9SCY8</accession>
<dbReference type="InterPro" id="IPR008792">
    <property type="entry name" value="PQQD"/>
</dbReference>
<protein>
    <submittedName>
        <fullName evidence="1">PqqD family protein</fullName>
    </submittedName>
</protein>
<keyword evidence="2" id="KW-1185">Reference proteome</keyword>
<dbReference type="KEGG" id="srhi:H9L12_03905"/>
<dbReference type="Proteomes" id="UP000515955">
    <property type="component" value="Chromosome"/>
</dbReference>
<dbReference type="EMBL" id="CP060717">
    <property type="protein sequence ID" value="QNN65713.1"/>
    <property type="molecule type" value="Genomic_DNA"/>
</dbReference>